<dbReference type="GO" id="GO:0009451">
    <property type="term" value="P:RNA modification"/>
    <property type="evidence" value="ECO:0007669"/>
    <property type="project" value="InterPro"/>
</dbReference>
<accession>A0A816MHW7</accession>
<feature type="repeat" description="PPR" evidence="2">
    <location>
        <begin position="428"/>
        <end position="462"/>
    </location>
</feature>
<dbReference type="Pfam" id="PF13041">
    <property type="entry name" value="PPR_2"/>
    <property type="match status" value="3"/>
</dbReference>
<dbReference type="FunFam" id="1.25.40.10:FF:000073">
    <property type="entry name" value="Pentatricopeptide repeat-containing protein chloroplastic"/>
    <property type="match status" value="1"/>
</dbReference>
<dbReference type="PROSITE" id="PS51375">
    <property type="entry name" value="PPR"/>
    <property type="match status" value="8"/>
</dbReference>
<name>A0A816MHW7_BRANA</name>
<proteinExistence type="predicted"/>
<dbReference type="InterPro" id="IPR002885">
    <property type="entry name" value="PPR_rpt"/>
</dbReference>
<dbReference type="Pfam" id="PF01535">
    <property type="entry name" value="PPR"/>
    <property type="match status" value="2"/>
</dbReference>
<feature type="repeat" description="PPR" evidence="2">
    <location>
        <begin position="327"/>
        <end position="361"/>
    </location>
</feature>
<evidence type="ECO:0000256" key="2">
    <source>
        <dbReference type="PROSITE-ProRule" id="PRU00708"/>
    </source>
</evidence>
<dbReference type="FunFam" id="1.25.40.10:FF:000158">
    <property type="entry name" value="pentatricopeptide repeat-containing protein At2g33680"/>
    <property type="match status" value="1"/>
</dbReference>
<dbReference type="InterPro" id="IPR046848">
    <property type="entry name" value="E_motif"/>
</dbReference>
<sequence length="630" mass="71130">MFRFGNKRWNLIDTEMESSKLLSLLRVCTSAKSLKQAKLLHRRILALCLQSDVVLCKSLINVYFACKDHSSARLVSEDNIDVQSDVYIWNSLLSGYAKSSMFNEALDVFRRLLNCPICVADSYKYPNVIKACGALGREFHGRMIHRVVVKSGHVCDAVVASSLVGMYAKFNLLGDSVQVFDEMPERDVACWNAVMSCFCQSGEAEKAMEFFDWMERSGFEPNSVSLTVAVSACSRLLCLERGKEIHRKYVKRGFESDEYVNSALVDMYGKCGCLEMAREVFEHMPRKSLVAWNSMIRGFVVKRRYLYFKCGEVKLAETIFAKTQKDVVESWNVMISGYVSVGDWFKVIEVYDKMVSVGVKPDAVTFTSVLPACSQLAVLEKGKRIHLSISESGLETDELLMGALLDMYSKCGDVKEASRIFKSMPEKDVVSWTVMISAYGSHGQPREALHHFDEMQKFGVNPDSVTFLAILSACGHAGFIDEVIKFFNEMRSKYGIKPSVEHYSCLIDVLGRAETRDNAELLRTLFSACCLHRDHSLGDRIARLLLERYPDDASTYTSLFSLYASGESWDAAREVKLKMKEVGLKKKPGCSWIEINEQVCHFFAEDRSHLQAENVYECLSLLSGHIEASQ</sequence>
<evidence type="ECO:0000313" key="3">
    <source>
        <dbReference type="EMBL" id="CAF2011883.1"/>
    </source>
</evidence>
<dbReference type="PANTHER" id="PTHR47926">
    <property type="entry name" value="PENTATRICOPEPTIDE REPEAT-CONTAINING PROTEIN"/>
    <property type="match status" value="1"/>
</dbReference>
<reference evidence="3" key="1">
    <citation type="submission" date="2021-01" db="EMBL/GenBank/DDBJ databases">
        <authorList>
            <consortium name="Genoscope - CEA"/>
            <person name="William W."/>
        </authorList>
    </citation>
    <scope>NUCLEOTIDE SEQUENCE</scope>
</reference>
<feature type="repeat" description="PPR" evidence="2">
    <location>
        <begin position="85"/>
        <end position="119"/>
    </location>
</feature>
<dbReference type="Gene3D" id="1.25.40.10">
    <property type="entry name" value="Tetratricopeptide repeat domain"/>
    <property type="match status" value="6"/>
</dbReference>
<dbReference type="GO" id="GO:0003723">
    <property type="term" value="F:RNA binding"/>
    <property type="evidence" value="ECO:0007669"/>
    <property type="project" value="InterPro"/>
</dbReference>
<dbReference type="EMBL" id="HG994371">
    <property type="protein sequence ID" value="CAF2011883.1"/>
    <property type="molecule type" value="Genomic_DNA"/>
</dbReference>
<feature type="repeat" description="PPR" evidence="2">
    <location>
        <begin position="397"/>
        <end position="427"/>
    </location>
</feature>
<dbReference type="Proteomes" id="UP001295469">
    <property type="component" value="Chromosome C07"/>
</dbReference>
<organism evidence="3">
    <name type="scientific">Brassica napus</name>
    <name type="common">Rape</name>
    <dbReference type="NCBI Taxonomy" id="3708"/>
    <lineage>
        <taxon>Eukaryota</taxon>
        <taxon>Viridiplantae</taxon>
        <taxon>Streptophyta</taxon>
        <taxon>Embryophyta</taxon>
        <taxon>Tracheophyta</taxon>
        <taxon>Spermatophyta</taxon>
        <taxon>Magnoliopsida</taxon>
        <taxon>eudicotyledons</taxon>
        <taxon>Gunneridae</taxon>
        <taxon>Pentapetalae</taxon>
        <taxon>rosids</taxon>
        <taxon>malvids</taxon>
        <taxon>Brassicales</taxon>
        <taxon>Brassicaceae</taxon>
        <taxon>Brassiceae</taxon>
        <taxon>Brassica</taxon>
    </lineage>
</organism>
<dbReference type="Pfam" id="PF20431">
    <property type="entry name" value="E_motif"/>
    <property type="match status" value="1"/>
</dbReference>
<dbReference type="AlphaFoldDB" id="A0A816MHW7"/>
<dbReference type="PANTHER" id="PTHR47926:SF452">
    <property type="entry name" value="PENTATRICOPEPTIDE REPEAT-CONTAINING PROTEIN"/>
    <property type="match status" value="1"/>
</dbReference>
<feature type="repeat" description="PPR" evidence="2">
    <location>
        <begin position="187"/>
        <end position="221"/>
    </location>
</feature>
<dbReference type="GO" id="GO:0099402">
    <property type="term" value="P:plant organ development"/>
    <property type="evidence" value="ECO:0007669"/>
    <property type="project" value="UniProtKB-ARBA"/>
</dbReference>
<feature type="repeat" description="PPR" evidence="2">
    <location>
        <begin position="463"/>
        <end position="493"/>
    </location>
</feature>
<protein>
    <submittedName>
        <fullName evidence="3">(rape) hypothetical protein</fullName>
    </submittedName>
</protein>
<evidence type="ECO:0000256" key="1">
    <source>
        <dbReference type="ARBA" id="ARBA00022737"/>
    </source>
</evidence>
<feature type="repeat" description="PPR" evidence="2">
    <location>
        <begin position="552"/>
        <end position="586"/>
    </location>
</feature>
<dbReference type="InterPro" id="IPR011990">
    <property type="entry name" value="TPR-like_helical_dom_sf"/>
</dbReference>
<dbReference type="InterPro" id="IPR046960">
    <property type="entry name" value="PPR_At4g14850-like_plant"/>
</dbReference>
<keyword evidence="1" id="KW-0677">Repeat</keyword>
<gene>
    <name evidence="3" type="ORF">DARMORV10_C07P40490.1</name>
</gene>
<feature type="repeat" description="PPR" evidence="2">
    <location>
        <begin position="257"/>
        <end position="291"/>
    </location>
</feature>
<dbReference type="NCBIfam" id="TIGR00756">
    <property type="entry name" value="PPR"/>
    <property type="match status" value="7"/>
</dbReference>